<dbReference type="InterPro" id="IPR032710">
    <property type="entry name" value="NTF2-like_dom_sf"/>
</dbReference>
<dbReference type="Pfam" id="PF08281">
    <property type="entry name" value="Sigma70_r4_2"/>
    <property type="match status" value="1"/>
</dbReference>
<keyword evidence="4" id="KW-0731">Sigma factor</keyword>
<feature type="domain" description="RNA polymerase sigma factor 70 region 4 type 2" evidence="7">
    <location>
        <begin position="153"/>
        <end position="204"/>
    </location>
</feature>
<dbReference type="InterPro" id="IPR007627">
    <property type="entry name" value="RNA_pol_sigma70_r2"/>
</dbReference>
<evidence type="ECO:0000256" key="4">
    <source>
        <dbReference type="ARBA" id="ARBA00023082"/>
    </source>
</evidence>
<keyword evidence="9" id="KW-0808">Transferase</keyword>
<keyword evidence="9" id="KW-0548">Nucleotidyltransferase</keyword>
<organism evidence="9 10">
    <name type="scientific">Tenggerimyces flavus</name>
    <dbReference type="NCBI Taxonomy" id="1708749"/>
    <lineage>
        <taxon>Bacteria</taxon>
        <taxon>Bacillati</taxon>
        <taxon>Actinomycetota</taxon>
        <taxon>Actinomycetes</taxon>
        <taxon>Propionibacteriales</taxon>
        <taxon>Nocardioidaceae</taxon>
        <taxon>Tenggerimyces</taxon>
    </lineage>
</organism>
<dbReference type="EMBL" id="JBHRZH010000004">
    <property type="protein sequence ID" value="MFC3760042.1"/>
    <property type="molecule type" value="Genomic_DNA"/>
</dbReference>
<evidence type="ECO:0000256" key="5">
    <source>
        <dbReference type="ARBA" id="ARBA00023163"/>
    </source>
</evidence>
<comment type="subunit">
    <text evidence="2">Interacts transiently with the RNA polymerase catalytic core formed by RpoA, RpoB, RpoC and RpoZ (2 alpha, 1 beta, 1 beta' and 1 omega subunit) to form the RNA polymerase holoenzyme that can initiate transcription.</text>
</comment>
<gene>
    <name evidence="9" type="ORF">ACFOUW_04280</name>
</gene>
<comment type="similarity">
    <text evidence="1">Belongs to the sigma-70 factor family. ECF subfamily.</text>
</comment>
<accession>A0ABV7Y5F2</accession>
<dbReference type="SUPFAM" id="SSF88659">
    <property type="entry name" value="Sigma3 and sigma4 domains of RNA polymerase sigma factors"/>
    <property type="match status" value="1"/>
</dbReference>
<dbReference type="RefSeq" id="WP_385926067.1">
    <property type="nucleotide sequence ID" value="NZ_JBHRZH010000004.1"/>
</dbReference>
<feature type="domain" description="RNA polymerase sigma-70 region 2" evidence="6">
    <location>
        <begin position="45"/>
        <end position="110"/>
    </location>
</feature>
<feature type="domain" description="SnoaL-like" evidence="8">
    <location>
        <begin position="220"/>
        <end position="305"/>
    </location>
</feature>
<dbReference type="Gene3D" id="1.10.10.10">
    <property type="entry name" value="Winged helix-like DNA-binding domain superfamily/Winged helix DNA-binding domain"/>
    <property type="match status" value="1"/>
</dbReference>
<dbReference type="InterPro" id="IPR013325">
    <property type="entry name" value="RNA_pol_sigma_r2"/>
</dbReference>
<dbReference type="GO" id="GO:0003899">
    <property type="term" value="F:DNA-directed RNA polymerase activity"/>
    <property type="evidence" value="ECO:0007669"/>
    <property type="project" value="UniProtKB-EC"/>
</dbReference>
<dbReference type="InterPro" id="IPR014305">
    <property type="entry name" value="RNA_pol_sigma-G_actinobac"/>
</dbReference>
<dbReference type="InterPro" id="IPR013249">
    <property type="entry name" value="RNA_pol_sigma70_r4_t2"/>
</dbReference>
<keyword evidence="5" id="KW-0804">Transcription</keyword>
<keyword evidence="3" id="KW-0805">Transcription regulation</keyword>
<evidence type="ECO:0000259" key="7">
    <source>
        <dbReference type="Pfam" id="PF08281"/>
    </source>
</evidence>
<evidence type="ECO:0000313" key="10">
    <source>
        <dbReference type="Proteomes" id="UP001595699"/>
    </source>
</evidence>
<dbReference type="InterPro" id="IPR037401">
    <property type="entry name" value="SnoaL-like"/>
</dbReference>
<keyword evidence="10" id="KW-1185">Reference proteome</keyword>
<dbReference type="Gene3D" id="3.10.450.50">
    <property type="match status" value="1"/>
</dbReference>
<dbReference type="CDD" id="cd06171">
    <property type="entry name" value="Sigma70_r4"/>
    <property type="match status" value="1"/>
</dbReference>
<evidence type="ECO:0000259" key="6">
    <source>
        <dbReference type="Pfam" id="PF04542"/>
    </source>
</evidence>
<name>A0ABV7Y5F2_9ACTN</name>
<dbReference type="PANTHER" id="PTHR30173">
    <property type="entry name" value="SIGMA 19 FACTOR"/>
    <property type="match status" value="1"/>
</dbReference>
<dbReference type="SUPFAM" id="SSF54427">
    <property type="entry name" value="NTF2-like"/>
    <property type="match status" value="1"/>
</dbReference>
<proteinExistence type="inferred from homology"/>
<dbReference type="PANTHER" id="PTHR30173:SF36">
    <property type="entry name" value="ECF RNA POLYMERASE SIGMA FACTOR SIGJ"/>
    <property type="match status" value="1"/>
</dbReference>
<dbReference type="EC" id="2.7.7.6" evidence="9"/>
<dbReference type="Proteomes" id="UP001595699">
    <property type="component" value="Unassembled WGS sequence"/>
</dbReference>
<reference evidence="10" key="1">
    <citation type="journal article" date="2019" name="Int. J. Syst. Evol. Microbiol.">
        <title>The Global Catalogue of Microorganisms (GCM) 10K type strain sequencing project: providing services to taxonomists for standard genome sequencing and annotation.</title>
        <authorList>
            <consortium name="The Broad Institute Genomics Platform"/>
            <consortium name="The Broad Institute Genome Sequencing Center for Infectious Disease"/>
            <person name="Wu L."/>
            <person name="Ma J."/>
        </authorList>
    </citation>
    <scope>NUCLEOTIDE SEQUENCE [LARGE SCALE GENOMIC DNA]</scope>
    <source>
        <strain evidence="10">CGMCC 4.7241</strain>
    </source>
</reference>
<dbReference type="InterPro" id="IPR052704">
    <property type="entry name" value="ECF_Sigma-70_Domain"/>
</dbReference>
<dbReference type="NCBIfam" id="NF006089">
    <property type="entry name" value="PRK08241.1"/>
    <property type="match status" value="1"/>
</dbReference>
<dbReference type="InterPro" id="IPR036388">
    <property type="entry name" value="WH-like_DNA-bd_sf"/>
</dbReference>
<evidence type="ECO:0000313" key="9">
    <source>
        <dbReference type="EMBL" id="MFC3760042.1"/>
    </source>
</evidence>
<dbReference type="Pfam" id="PF04542">
    <property type="entry name" value="Sigma70_r2"/>
    <property type="match status" value="1"/>
</dbReference>
<dbReference type="InterPro" id="IPR014284">
    <property type="entry name" value="RNA_pol_sigma-70_dom"/>
</dbReference>
<evidence type="ECO:0000259" key="8">
    <source>
        <dbReference type="Pfam" id="PF12680"/>
    </source>
</evidence>
<dbReference type="InterPro" id="IPR013324">
    <property type="entry name" value="RNA_pol_sigma_r3/r4-like"/>
</dbReference>
<dbReference type="Pfam" id="PF12680">
    <property type="entry name" value="SnoaL_2"/>
    <property type="match status" value="1"/>
</dbReference>
<comment type="caution">
    <text evidence="9">The sequence shown here is derived from an EMBL/GenBank/DDBJ whole genome shotgun (WGS) entry which is preliminary data.</text>
</comment>
<dbReference type="NCBIfam" id="TIGR02937">
    <property type="entry name" value="sigma70-ECF"/>
    <property type="match status" value="1"/>
</dbReference>
<evidence type="ECO:0000256" key="2">
    <source>
        <dbReference type="ARBA" id="ARBA00011344"/>
    </source>
</evidence>
<dbReference type="NCBIfam" id="TIGR02960">
    <property type="entry name" value="SigX5"/>
    <property type="match status" value="1"/>
</dbReference>
<evidence type="ECO:0000256" key="3">
    <source>
        <dbReference type="ARBA" id="ARBA00023015"/>
    </source>
</evidence>
<dbReference type="Gene3D" id="1.10.1740.10">
    <property type="match status" value="1"/>
</dbReference>
<dbReference type="SUPFAM" id="SSF88946">
    <property type="entry name" value="Sigma2 domain of RNA polymerase sigma factors"/>
    <property type="match status" value="1"/>
</dbReference>
<evidence type="ECO:0000256" key="1">
    <source>
        <dbReference type="ARBA" id="ARBA00010641"/>
    </source>
</evidence>
<sequence>MTATLPSSMVGVLSGALLVQTPRRCQTGRVAEISDGEAFDALTSPYRRELHVHCYRMLGSYQDAEDALQDTLLAAWQSFGSFEGRASLRTWLYRIATNRCLNALRSARRRPAVAWNVPGVTLPEPSRLGEVVWLQPYPDAALDYERTESLSLAFVTALQLLPPRQVAVLVLRDVLDFPALEVASMLDTTVSSVESALKRARARLPATPVVPSPADEALAARFVAAYESADLEALVDLLTDDVFISMPPMPYEYVGREAARTFCANLFTTRRYRLLPTRANGQPAFGTYVHGQATGLIVLTVRGDHIAAMTRFDETVIPFFALPQTLI</sequence>
<protein>
    <submittedName>
        <fullName evidence="9">RNA polymerase subunit sigma-70</fullName>
        <ecNumber evidence="9">2.7.7.6</ecNumber>
    </submittedName>
</protein>